<evidence type="ECO:0000259" key="4">
    <source>
        <dbReference type="PROSITE" id="PS51194"/>
    </source>
</evidence>
<feature type="domain" description="Helicase ATP-binding" evidence="3">
    <location>
        <begin position="64"/>
        <end position="244"/>
    </location>
</feature>
<dbReference type="InterPro" id="IPR018973">
    <property type="entry name" value="MZB"/>
</dbReference>
<comment type="caution">
    <text evidence="5">The sequence shown here is derived from an EMBL/GenBank/DDBJ whole genome shotgun (WGS) entry which is preliminary data.</text>
</comment>
<evidence type="ECO:0000259" key="3">
    <source>
        <dbReference type="PROSITE" id="PS51192"/>
    </source>
</evidence>
<organism evidence="5 6">
    <name type="scientific">Candidatus Avichristensenella intestinipullorum</name>
    <dbReference type="NCBI Taxonomy" id="2840693"/>
    <lineage>
        <taxon>Bacteria</taxon>
        <taxon>Bacillati</taxon>
        <taxon>Bacillota</taxon>
        <taxon>Clostridia</taxon>
        <taxon>Candidatus Avichristensenella</taxon>
    </lineage>
</organism>
<gene>
    <name evidence="5" type="ORF">IAA66_09690</name>
</gene>
<dbReference type="InterPro" id="IPR001650">
    <property type="entry name" value="Helicase_C-like"/>
</dbReference>
<dbReference type="GO" id="GO:0006289">
    <property type="term" value="P:nucleotide-excision repair"/>
    <property type="evidence" value="ECO:0007669"/>
    <property type="project" value="TreeGrafter"/>
</dbReference>
<sequence length="755" mass="83975">MNLEQLLDSLRADAAFMRNVTHWETIPAQPARLAPFPPGIDARIPAVLRARGVQALYTHQREAVDATLRGEHVVVVTPTASGKTLCYNLPVLDAILKNPDSRALYLFPTKALSADQAHELYALIEAMDVPIKAYTYDGDTPVAARRSIRQAGHVVVTNPDMLHAAILPGHTKWVKLFENLQYIVIDEIHAYRGVFGSNLANVMRRLKRLCAFYGSRPQFICCSATIANPRELAERMTGETMTLVDQNGAPMGERHVIFYNPPVVNRQLSIRKSSLLETRAIASQLVKNDIQTIVFARSRLQVEVLTRYLKELVAGPLGESGRVRGYRGGYLPTQRRDIEQGLRSGAVTGVVATNALELGIDIGRLDACVLCGYPGTIASTWQQAGRAGRRRGTSLTVLVASSSALDQYIITHPGYFFHQSPEHALANPDNLYILMNHLKCAAYELPFLDGERFGGEEATAQMLGFLEEQGFLRHTGGRWHWSTEEFPAAEFSLRSAGDENFIIVDISDPQHHRIIGEMDRYTVPMLLHEQAIYLHDAQQYQVETLDFAHKKAYVRHVDVDYYTDADLNVSLRVLSEDQRRHDAAPPRALGEVLVTCMVTLFKKMKFDTHENLGFGPVDLPEWEMTTTACWWTLPEKVACEFSQDDLQGGMLGIAAMLRQLAPLYLMCAPRDICVLYHVRDTFTREPTIYLYDNCPGGVGLCEKVYDILPMLLDRAAEAIAACPCENGCPSCVGPAAEVGASGKQTALRILGRLRA</sequence>
<name>A0A9D0YX38_9FIRM</name>
<reference evidence="5" key="2">
    <citation type="journal article" date="2021" name="PeerJ">
        <title>Extensive microbial diversity within the chicken gut microbiome revealed by metagenomics and culture.</title>
        <authorList>
            <person name="Gilroy R."/>
            <person name="Ravi A."/>
            <person name="Getino M."/>
            <person name="Pursley I."/>
            <person name="Horton D.L."/>
            <person name="Alikhan N.F."/>
            <person name="Baker D."/>
            <person name="Gharbi K."/>
            <person name="Hall N."/>
            <person name="Watson M."/>
            <person name="Adriaenssens E.M."/>
            <person name="Foster-Nyarko E."/>
            <person name="Jarju S."/>
            <person name="Secka A."/>
            <person name="Antonio M."/>
            <person name="Oren A."/>
            <person name="Chaudhuri R.R."/>
            <person name="La Ragione R."/>
            <person name="Hildebrand F."/>
            <person name="Pallen M.J."/>
        </authorList>
    </citation>
    <scope>NUCLEOTIDE SEQUENCE</scope>
    <source>
        <strain evidence="5">ChiHile30-977</strain>
    </source>
</reference>
<dbReference type="GO" id="GO:0043138">
    <property type="term" value="F:3'-5' DNA helicase activity"/>
    <property type="evidence" value="ECO:0007669"/>
    <property type="project" value="TreeGrafter"/>
</dbReference>
<dbReference type="CDD" id="cd17923">
    <property type="entry name" value="DEXHc_Hrq1-like"/>
    <property type="match status" value="1"/>
</dbReference>
<keyword evidence="2" id="KW-0067">ATP-binding</keyword>
<dbReference type="InterPro" id="IPR011545">
    <property type="entry name" value="DEAD/DEAH_box_helicase_dom"/>
</dbReference>
<keyword evidence="5" id="KW-0378">Hydrolase</keyword>
<dbReference type="GO" id="GO:0003676">
    <property type="term" value="F:nucleic acid binding"/>
    <property type="evidence" value="ECO:0007669"/>
    <property type="project" value="InterPro"/>
</dbReference>
<dbReference type="CDD" id="cd18797">
    <property type="entry name" value="SF2_C_Hrq"/>
    <property type="match status" value="1"/>
</dbReference>
<dbReference type="SUPFAM" id="SSF52540">
    <property type="entry name" value="P-loop containing nucleoside triphosphate hydrolases"/>
    <property type="match status" value="1"/>
</dbReference>
<dbReference type="Gene3D" id="3.40.50.300">
    <property type="entry name" value="P-loop containing nucleotide triphosphate hydrolases"/>
    <property type="match status" value="2"/>
</dbReference>
<dbReference type="PANTHER" id="PTHR47957">
    <property type="entry name" value="ATP-DEPENDENT HELICASE HRQ1"/>
    <property type="match status" value="1"/>
</dbReference>
<dbReference type="Pfam" id="PF00271">
    <property type="entry name" value="Helicase_C"/>
    <property type="match status" value="1"/>
</dbReference>
<dbReference type="Proteomes" id="UP000886819">
    <property type="component" value="Unassembled WGS sequence"/>
</dbReference>
<dbReference type="InterPro" id="IPR014001">
    <property type="entry name" value="Helicase_ATP-bd"/>
</dbReference>
<dbReference type="GO" id="GO:0005524">
    <property type="term" value="F:ATP binding"/>
    <property type="evidence" value="ECO:0007669"/>
    <property type="project" value="UniProtKB-KW"/>
</dbReference>
<dbReference type="PROSITE" id="PS51192">
    <property type="entry name" value="HELICASE_ATP_BIND_1"/>
    <property type="match status" value="1"/>
</dbReference>
<dbReference type="EMBL" id="DVFI01000131">
    <property type="protein sequence ID" value="HIQ63836.1"/>
    <property type="molecule type" value="Genomic_DNA"/>
</dbReference>
<proteinExistence type="predicted"/>
<dbReference type="InterPro" id="IPR027417">
    <property type="entry name" value="P-loop_NTPase"/>
</dbReference>
<evidence type="ECO:0000256" key="1">
    <source>
        <dbReference type="ARBA" id="ARBA00022741"/>
    </source>
</evidence>
<reference evidence="5" key="1">
    <citation type="submission" date="2020-10" db="EMBL/GenBank/DDBJ databases">
        <authorList>
            <person name="Gilroy R."/>
        </authorList>
    </citation>
    <scope>NUCLEOTIDE SEQUENCE</scope>
    <source>
        <strain evidence="5">ChiHile30-977</strain>
    </source>
</reference>
<evidence type="ECO:0000313" key="5">
    <source>
        <dbReference type="EMBL" id="HIQ63836.1"/>
    </source>
</evidence>
<dbReference type="Pfam" id="PF09369">
    <property type="entry name" value="MZB"/>
    <property type="match status" value="1"/>
</dbReference>
<dbReference type="Pfam" id="PF22982">
    <property type="entry name" value="WHD_HRQ1"/>
    <property type="match status" value="1"/>
</dbReference>
<evidence type="ECO:0000313" key="6">
    <source>
        <dbReference type="Proteomes" id="UP000886819"/>
    </source>
</evidence>
<dbReference type="SMART" id="SM00490">
    <property type="entry name" value="HELICc"/>
    <property type="match status" value="1"/>
</dbReference>
<dbReference type="InterPro" id="IPR055227">
    <property type="entry name" value="HRQ1_WHD"/>
</dbReference>
<dbReference type="Pfam" id="PF00270">
    <property type="entry name" value="DEAD"/>
    <property type="match status" value="1"/>
</dbReference>
<dbReference type="AlphaFoldDB" id="A0A9D0YX38"/>
<keyword evidence="5" id="KW-0347">Helicase</keyword>
<feature type="domain" description="Helicase C-terminal" evidence="4">
    <location>
        <begin position="280"/>
        <end position="439"/>
    </location>
</feature>
<dbReference type="SMART" id="SM00487">
    <property type="entry name" value="DEXDc"/>
    <property type="match status" value="1"/>
</dbReference>
<keyword evidence="1" id="KW-0547">Nucleotide-binding</keyword>
<dbReference type="PANTHER" id="PTHR47957:SF3">
    <property type="entry name" value="ATP-DEPENDENT HELICASE HRQ1"/>
    <property type="match status" value="1"/>
</dbReference>
<dbReference type="GO" id="GO:0036297">
    <property type="term" value="P:interstrand cross-link repair"/>
    <property type="evidence" value="ECO:0007669"/>
    <property type="project" value="TreeGrafter"/>
</dbReference>
<evidence type="ECO:0000256" key="2">
    <source>
        <dbReference type="ARBA" id="ARBA00022840"/>
    </source>
</evidence>
<protein>
    <submittedName>
        <fullName evidence="5">DEAD/DEAH box helicase</fullName>
    </submittedName>
</protein>
<accession>A0A9D0YX38</accession>
<dbReference type="PROSITE" id="PS51194">
    <property type="entry name" value="HELICASE_CTER"/>
    <property type="match status" value="1"/>
</dbReference>